<accession>A0A081BWT5</accession>
<dbReference type="eggNOG" id="COG1409">
    <property type="taxonomic scope" value="Bacteria"/>
</dbReference>
<dbReference type="AlphaFoldDB" id="A0A081BWT5"/>
<dbReference type="SUPFAM" id="SSF56300">
    <property type="entry name" value="Metallo-dependent phosphatases"/>
    <property type="match status" value="1"/>
</dbReference>
<evidence type="ECO:0000256" key="1">
    <source>
        <dbReference type="ARBA" id="ARBA00022729"/>
    </source>
</evidence>
<dbReference type="InterPro" id="IPR004843">
    <property type="entry name" value="Calcineurin-like_PHP"/>
</dbReference>
<keyword evidence="1" id="KW-0732">Signal</keyword>
<name>A0A081BWT5_VECG1</name>
<dbReference type="InterPro" id="IPR029052">
    <property type="entry name" value="Metallo-depent_PP-like"/>
</dbReference>
<protein>
    <submittedName>
        <fullName evidence="3">Metallophosphoesterase</fullName>
    </submittedName>
</protein>
<evidence type="ECO:0000313" key="4">
    <source>
        <dbReference type="Proteomes" id="UP000030661"/>
    </source>
</evidence>
<proteinExistence type="predicted"/>
<sequence length="292" mass="32840">MDIMKIFRKLSATILFLLLSATLVGCQNDHIFRYGATRPNLFGDSFLVVGDSRSGDNIYQEIVRSISSSLSYADCLIHVGDMIEKPGSQARWEKFLNMTTPISQGMPWYAVVGNHDVGSISSQEMYQSVMDSPSDQLYYSFNLINSHFIILDTEIPGQEGGIVGEQLTWLRQDLQSYASSAQYLFVFMHRPVFPQGHYRSHDLANAQELHQLFMQYGVDAVFAGHEHQYYLYQKDAIAYIVTGGGGAPIYDGGLGESYHHFLLIELLPSETINIHVLDVHGNIIKTEVVTTR</sequence>
<dbReference type="InterPro" id="IPR039331">
    <property type="entry name" value="PAPs-like"/>
</dbReference>
<dbReference type="STRING" id="1499967.U27_03754"/>
<keyword evidence="4" id="KW-1185">Reference proteome</keyword>
<evidence type="ECO:0000313" key="3">
    <source>
        <dbReference type="EMBL" id="GAK56790.1"/>
    </source>
</evidence>
<dbReference type="PROSITE" id="PS51257">
    <property type="entry name" value="PROKAR_LIPOPROTEIN"/>
    <property type="match status" value="1"/>
</dbReference>
<dbReference type="Pfam" id="PF00149">
    <property type="entry name" value="Metallophos"/>
    <property type="match status" value="1"/>
</dbReference>
<gene>
    <name evidence="3" type="ORF">U27_03754</name>
</gene>
<dbReference type="PANTHER" id="PTHR22953">
    <property type="entry name" value="ACID PHOSPHATASE RELATED"/>
    <property type="match status" value="1"/>
</dbReference>
<dbReference type="GO" id="GO:0003993">
    <property type="term" value="F:acid phosphatase activity"/>
    <property type="evidence" value="ECO:0007669"/>
    <property type="project" value="InterPro"/>
</dbReference>
<feature type="domain" description="Calcineurin-like phosphoesterase" evidence="2">
    <location>
        <begin position="46"/>
        <end position="229"/>
    </location>
</feature>
<dbReference type="PANTHER" id="PTHR22953:SF153">
    <property type="entry name" value="PURPLE ACID PHOSPHATASE"/>
    <property type="match status" value="1"/>
</dbReference>
<reference evidence="3 4" key="1">
    <citation type="journal article" date="2015" name="PeerJ">
        <title>First genomic representation of candidate bacterial phylum KSB3 points to enhanced environmental sensing as a trigger of wastewater bulking.</title>
        <authorList>
            <person name="Sekiguchi Y."/>
            <person name="Ohashi A."/>
            <person name="Parks D.H."/>
            <person name="Yamauchi T."/>
            <person name="Tyson G.W."/>
            <person name="Hugenholtz P."/>
        </authorList>
    </citation>
    <scope>NUCLEOTIDE SEQUENCE [LARGE SCALE GENOMIC DNA]</scope>
</reference>
<dbReference type="HOGENOM" id="CLU_082706_0_0_0"/>
<organism evidence="3 4">
    <name type="scientific">Vecturithrix granuli</name>
    <dbReference type="NCBI Taxonomy" id="1499967"/>
    <lineage>
        <taxon>Bacteria</taxon>
        <taxon>Candidatus Moduliflexota</taxon>
        <taxon>Candidatus Vecturitrichia</taxon>
        <taxon>Candidatus Vecturitrichales</taxon>
        <taxon>Candidatus Vecturitrichaceae</taxon>
        <taxon>Candidatus Vecturithrix</taxon>
    </lineage>
</organism>
<dbReference type="Proteomes" id="UP000030661">
    <property type="component" value="Unassembled WGS sequence"/>
</dbReference>
<dbReference type="Gene3D" id="3.60.21.10">
    <property type="match status" value="1"/>
</dbReference>
<evidence type="ECO:0000259" key="2">
    <source>
        <dbReference type="Pfam" id="PF00149"/>
    </source>
</evidence>
<dbReference type="EMBL" id="DF820465">
    <property type="protein sequence ID" value="GAK56790.1"/>
    <property type="molecule type" value="Genomic_DNA"/>
</dbReference>